<organism evidence="2 3">
    <name type="scientific">Aspergillus ochraceoroseus IBT 24754</name>
    <dbReference type="NCBI Taxonomy" id="1392256"/>
    <lineage>
        <taxon>Eukaryota</taxon>
        <taxon>Fungi</taxon>
        <taxon>Dikarya</taxon>
        <taxon>Ascomycota</taxon>
        <taxon>Pezizomycotina</taxon>
        <taxon>Eurotiomycetes</taxon>
        <taxon>Eurotiomycetidae</taxon>
        <taxon>Eurotiales</taxon>
        <taxon>Aspergillaceae</taxon>
        <taxon>Aspergillus</taxon>
        <taxon>Aspergillus subgen. Nidulantes</taxon>
    </lineage>
</organism>
<proteinExistence type="predicted"/>
<dbReference type="EMBL" id="MSFN02000007">
    <property type="protein sequence ID" value="PTU18907.1"/>
    <property type="molecule type" value="Genomic_DNA"/>
</dbReference>
<feature type="region of interest" description="Disordered" evidence="1">
    <location>
        <begin position="1"/>
        <end position="89"/>
    </location>
</feature>
<dbReference type="VEuPathDB" id="FungiDB:P175DRAFT_0495250"/>
<evidence type="ECO:0000313" key="3">
    <source>
        <dbReference type="Proteomes" id="UP000244073"/>
    </source>
</evidence>
<dbReference type="RefSeq" id="XP_040750299.1">
    <property type="nucleotide sequence ID" value="XM_040896062.1"/>
</dbReference>
<name>A0A2T5LRK4_9EURO</name>
<feature type="compositionally biased region" description="Polar residues" evidence="1">
    <location>
        <begin position="53"/>
        <end position="63"/>
    </location>
</feature>
<gene>
    <name evidence="2" type="ORF">P175DRAFT_0495250</name>
</gene>
<accession>A0A2T5LRK4</accession>
<protein>
    <submittedName>
        <fullName evidence="2">Uncharacterized protein</fullName>
    </submittedName>
</protein>
<reference evidence="2 3" key="1">
    <citation type="journal article" date="2018" name="Proc. Natl. Acad. Sci. U.S.A.">
        <title>Linking secondary metabolites to gene clusters through genome sequencing of six diverse Aspergillus species.</title>
        <authorList>
            <person name="Kaerboelling I."/>
            <person name="Vesth T.C."/>
            <person name="Frisvad J.C."/>
            <person name="Nybo J.L."/>
            <person name="Theobald S."/>
            <person name="Kuo A."/>
            <person name="Bowyer P."/>
            <person name="Matsuda Y."/>
            <person name="Mondo S."/>
            <person name="Lyhne E.K."/>
            <person name="Kogle M.E."/>
            <person name="Clum A."/>
            <person name="Lipzen A."/>
            <person name="Salamov A."/>
            <person name="Ngan C.Y."/>
            <person name="Daum C."/>
            <person name="Chiniquy J."/>
            <person name="Barry K."/>
            <person name="LaButti K."/>
            <person name="Haridas S."/>
            <person name="Simmons B.A."/>
            <person name="Magnuson J.K."/>
            <person name="Mortensen U.H."/>
            <person name="Larsen T.O."/>
            <person name="Grigoriev I.V."/>
            <person name="Baker S.E."/>
            <person name="Andersen M.R."/>
        </authorList>
    </citation>
    <scope>NUCLEOTIDE SEQUENCE [LARGE SCALE GENOMIC DNA]</scope>
    <source>
        <strain evidence="2 3">IBT 24754</strain>
    </source>
</reference>
<feature type="compositionally biased region" description="Basic and acidic residues" evidence="1">
    <location>
        <begin position="198"/>
        <end position="218"/>
    </location>
</feature>
<dbReference type="GeneID" id="63812944"/>
<feature type="region of interest" description="Disordered" evidence="1">
    <location>
        <begin position="111"/>
        <end position="149"/>
    </location>
</feature>
<dbReference type="AlphaFoldDB" id="A0A2T5LRK4"/>
<feature type="compositionally biased region" description="Basic residues" evidence="1">
    <location>
        <begin position="1"/>
        <end position="14"/>
    </location>
</feature>
<evidence type="ECO:0000256" key="1">
    <source>
        <dbReference type="SAM" id="MobiDB-lite"/>
    </source>
</evidence>
<feature type="compositionally biased region" description="Polar residues" evidence="1">
    <location>
        <begin position="111"/>
        <end position="126"/>
    </location>
</feature>
<feature type="region of interest" description="Disordered" evidence="1">
    <location>
        <begin position="176"/>
        <end position="218"/>
    </location>
</feature>
<dbReference type="Proteomes" id="UP000244073">
    <property type="component" value="Unassembled WGS sequence"/>
</dbReference>
<evidence type="ECO:0000313" key="2">
    <source>
        <dbReference type="EMBL" id="PTU18907.1"/>
    </source>
</evidence>
<sequence>MPKKAKKKSRSSKVHTRDNKPPRVTNLDNFSEDTIKQPIQTAFHIEDNKQTKHSLSLECNNSVPLPPAPEEENPSNNSSLKRPPFRKQTQALTIGVPYSVHSDTDTTFNTNLTSSSPVTALDNNVPSPIYKGKGKQNKGPKPAPLATHSTPLPVLKCMRSPSDYMFLDLGGAENQKMDKGLKSASAPGSNDASNGDHPSPERQREVAHLPSSEKDCPHIESCSFDELVTNKSYP</sequence>
<comment type="caution">
    <text evidence="2">The sequence shown here is derived from an EMBL/GenBank/DDBJ whole genome shotgun (WGS) entry which is preliminary data.</text>
</comment>